<dbReference type="OrthoDB" id="9810005at2"/>
<feature type="region of interest" description="Disordered" evidence="2">
    <location>
        <begin position="203"/>
        <end position="222"/>
    </location>
</feature>
<feature type="binding site" evidence="1">
    <location>
        <position position="132"/>
    </location>
    <ligand>
        <name>a divalent metal cation</name>
        <dbReference type="ChEBI" id="CHEBI:60240"/>
        <label>2</label>
    </ligand>
</feature>
<feature type="binding site" evidence="1">
    <location>
        <position position="205"/>
    </location>
    <ligand>
        <name>a divalent metal cation</name>
        <dbReference type="ChEBI" id="CHEBI:60240"/>
        <label>1</label>
    </ligand>
</feature>
<dbReference type="Gene3D" id="3.20.20.140">
    <property type="entry name" value="Metal-dependent hydrolases"/>
    <property type="match status" value="1"/>
</dbReference>
<dbReference type="EMBL" id="WEHX01000045">
    <property type="protein sequence ID" value="KAB7658616.1"/>
    <property type="molecule type" value="Genomic_DNA"/>
</dbReference>
<feature type="binding site" evidence="1">
    <location>
        <position position="9"/>
    </location>
    <ligand>
        <name>a divalent metal cation</name>
        <dbReference type="ChEBI" id="CHEBI:60240"/>
        <label>1</label>
    </ligand>
</feature>
<dbReference type="RefSeq" id="WP_152158507.1">
    <property type="nucleotide sequence ID" value="NZ_WEHX01000045.1"/>
</dbReference>
<evidence type="ECO:0000313" key="3">
    <source>
        <dbReference type="EMBL" id="KAB7658616.1"/>
    </source>
</evidence>
<evidence type="ECO:0000256" key="1">
    <source>
        <dbReference type="PIRSR" id="PIRSR005902-1"/>
    </source>
</evidence>
<feature type="binding site" evidence="1">
    <location>
        <position position="7"/>
    </location>
    <ligand>
        <name>a divalent metal cation</name>
        <dbReference type="ChEBI" id="CHEBI:60240"/>
        <label>1</label>
    </ligand>
</feature>
<evidence type="ECO:0000256" key="2">
    <source>
        <dbReference type="SAM" id="MobiDB-lite"/>
    </source>
</evidence>
<dbReference type="GO" id="GO:0016788">
    <property type="term" value="F:hydrolase activity, acting on ester bonds"/>
    <property type="evidence" value="ECO:0007669"/>
    <property type="project" value="InterPro"/>
</dbReference>
<accession>A0A6I1EPG8</accession>
<dbReference type="GO" id="GO:0046872">
    <property type="term" value="F:metal ion binding"/>
    <property type="evidence" value="ECO:0007669"/>
    <property type="project" value="UniProtKB-KW"/>
</dbReference>
<dbReference type="Pfam" id="PF01026">
    <property type="entry name" value="TatD_DNase"/>
    <property type="match status" value="1"/>
</dbReference>
<dbReference type="PANTHER" id="PTHR46124:SF3">
    <property type="entry name" value="HYDROLASE"/>
    <property type="match status" value="1"/>
</dbReference>
<dbReference type="InterPro" id="IPR001130">
    <property type="entry name" value="TatD-like"/>
</dbReference>
<evidence type="ECO:0000313" key="4">
    <source>
        <dbReference type="Proteomes" id="UP000430564"/>
    </source>
</evidence>
<dbReference type="Proteomes" id="UP000430564">
    <property type="component" value="Unassembled WGS sequence"/>
</dbReference>
<gene>
    <name evidence="3" type="ORF">GBM95_07335</name>
</gene>
<dbReference type="SUPFAM" id="SSF51556">
    <property type="entry name" value="Metallo-dependent hydrolases"/>
    <property type="match status" value="1"/>
</dbReference>
<dbReference type="AlphaFoldDB" id="A0A6I1EPG8"/>
<keyword evidence="1" id="KW-0479">Metal-binding</keyword>
<feature type="binding site" evidence="1">
    <location>
        <position position="155"/>
    </location>
    <ligand>
        <name>a divalent metal cation</name>
        <dbReference type="ChEBI" id="CHEBI:60240"/>
        <label>2</label>
    </ligand>
</feature>
<proteinExistence type="predicted"/>
<reference evidence="3 4" key="1">
    <citation type="submission" date="2019-10" db="EMBL/GenBank/DDBJ databases">
        <title>Genome diversity of Sutterella seckii.</title>
        <authorList>
            <person name="Chaplin A.V."/>
            <person name="Sokolova S.R."/>
            <person name="Mosin K.A."/>
            <person name="Ivanova E.L."/>
            <person name="Kochetkova T.O."/>
            <person name="Goltsov A.Y."/>
            <person name="Trofimov D.Y."/>
            <person name="Efimov B.A."/>
        </authorList>
    </citation>
    <scope>NUCLEOTIDE SEQUENCE [LARGE SCALE GENOMIC DNA]</scope>
    <source>
        <strain evidence="3 4">ASD393</strain>
    </source>
</reference>
<dbReference type="GO" id="GO:0005829">
    <property type="term" value="C:cytosol"/>
    <property type="evidence" value="ECO:0007669"/>
    <property type="project" value="TreeGrafter"/>
</dbReference>
<protein>
    <submittedName>
        <fullName evidence="3">TatD family deoxyribonuclease</fullName>
    </submittedName>
</protein>
<organism evidence="3 4">
    <name type="scientific">Sutterella seckii</name>
    <dbReference type="NCBI Taxonomy" id="1944635"/>
    <lineage>
        <taxon>Bacteria</taxon>
        <taxon>Pseudomonadati</taxon>
        <taxon>Pseudomonadota</taxon>
        <taxon>Betaproteobacteria</taxon>
        <taxon>Burkholderiales</taxon>
        <taxon>Sutterellaceae</taxon>
        <taxon>Sutterella</taxon>
    </lineage>
</organism>
<dbReference type="PIRSF" id="PIRSF005902">
    <property type="entry name" value="DNase_TatD"/>
    <property type="match status" value="1"/>
</dbReference>
<feature type="binding site" evidence="1">
    <location>
        <position position="96"/>
    </location>
    <ligand>
        <name>a divalent metal cation</name>
        <dbReference type="ChEBI" id="CHEBI:60240"/>
        <label>1</label>
    </ligand>
</feature>
<dbReference type="PANTHER" id="PTHR46124">
    <property type="entry name" value="D-AMINOACYL-TRNA DEACYLASE"/>
    <property type="match status" value="1"/>
</dbReference>
<sequence length="285" mass="30636">MGFIDTHSHLWVPRLRERLPELLSDARRAGVENMLLCAGGPSNWDLTREVACEAGLGYLLGIHPLALDEVGEGTLEKLRDEVAKRMTDPHFIGIGEVGLDGFVPGIDQALAKEVFLAELRIARDFSLPLSIHVRRSGSQTMGALRRLPPPGGAVHAFNGSDVERDTFLGFALRLGFGGAATYAGSKRIRRHLAELPDGAWLLETDAPDMPGSKRRDAHEKEGLSLATEPADILEAAKAAAQLRGITVGEVAKVSRDAAIAAFPRLPGLLALPDAFAKRFGSSQLD</sequence>
<comment type="caution">
    <text evidence="3">The sequence shown here is derived from an EMBL/GenBank/DDBJ whole genome shotgun (WGS) entry which is preliminary data.</text>
</comment>
<dbReference type="InterPro" id="IPR032466">
    <property type="entry name" value="Metal_Hydrolase"/>
</dbReference>
<dbReference type="CDD" id="cd01310">
    <property type="entry name" value="TatD_DNAse"/>
    <property type="match status" value="1"/>
</dbReference>
<feature type="compositionally biased region" description="Basic and acidic residues" evidence="2">
    <location>
        <begin position="211"/>
        <end position="222"/>
    </location>
</feature>
<name>A0A6I1EPG8_9BURK</name>